<evidence type="ECO:0000256" key="1">
    <source>
        <dbReference type="ARBA" id="ARBA00004141"/>
    </source>
</evidence>
<feature type="transmembrane region" description="Helical" evidence="5">
    <location>
        <begin position="261"/>
        <end position="279"/>
    </location>
</feature>
<sequence length="502" mass="52709">VDPGLLALAFERPAIDWHAVAPEIVLLSMGCLITLLDIVFLDRIRPYTAALAGLGLLATTIPLLTLAVDGTDRVLFGGAYVVDDFALVMKVVFLLAGYLVVLMSTNYVAEGDYWENEYYGLLLASVMGMVMMASSRDLISVFVALELLSIPAYLMVAWRKRDPRSNEAGLKYYLMGVFASAVMLYGMSLLFGVSGTTILAGIGEAVGSDAGSVAAVTLGIVFVVAGFGFKVSAAPFHTWAPDVYEGAPTPVTAFLSVASKTAGFVALLALVFVGFYGRADVWEPLVWVLSAASMTIGNLVALRQTNMVRLMAYSGVAQTGFMIAPLAVAGHSVATGDQALSATVTYLAIYAAMNLGAFAVVITLARRTGSAEISSYAGAFHYAPGLTLAMTAFLFSLAGIPPLGGWFAKFEVFRVLATAGEPWGYVLAVVAAVNSVIALFYYAAIARRMWAEDVPDGDLSPVPVTPSLATALALCGIVTLAFGVAPQAVARFTDVSLLALGG</sequence>
<feature type="non-terminal residue" evidence="7">
    <location>
        <position position="1"/>
    </location>
</feature>
<dbReference type="PANTHER" id="PTHR22773">
    <property type="entry name" value="NADH DEHYDROGENASE"/>
    <property type="match status" value="1"/>
</dbReference>
<dbReference type="InterPro" id="IPR001750">
    <property type="entry name" value="ND/Mrp_TM"/>
</dbReference>
<feature type="domain" description="NADH:quinone oxidoreductase/Mrp antiporter transmembrane" evidence="6">
    <location>
        <begin position="135"/>
        <end position="433"/>
    </location>
</feature>
<feature type="transmembrane region" description="Helical" evidence="5">
    <location>
        <begin position="464"/>
        <end position="485"/>
    </location>
</feature>
<keyword evidence="2 5" id="KW-0812">Transmembrane</keyword>
<evidence type="ECO:0000256" key="2">
    <source>
        <dbReference type="ARBA" id="ARBA00022692"/>
    </source>
</evidence>
<dbReference type="HAMAP" id="MF_00445">
    <property type="entry name" value="NDH1_NuoN_1"/>
    <property type="match status" value="1"/>
</dbReference>
<feature type="transmembrane region" description="Helical" evidence="5">
    <location>
        <begin position="346"/>
        <end position="365"/>
    </location>
</feature>
<dbReference type="Pfam" id="PF00361">
    <property type="entry name" value="Proton_antipo_M"/>
    <property type="match status" value="1"/>
</dbReference>
<proteinExistence type="inferred from homology"/>
<dbReference type="GO" id="GO:0042773">
    <property type="term" value="P:ATP synthesis coupled electron transport"/>
    <property type="evidence" value="ECO:0007669"/>
    <property type="project" value="InterPro"/>
</dbReference>
<reference evidence="7" key="1">
    <citation type="submission" date="2018-05" db="EMBL/GenBank/DDBJ databases">
        <authorList>
            <person name="Lanie J.A."/>
            <person name="Ng W.-L."/>
            <person name="Kazmierczak K.M."/>
            <person name="Andrzejewski T.M."/>
            <person name="Davidsen T.M."/>
            <person name="Wayne K.J."/>
            <person name="Tettelin H."/>
            <person name="Glass J.I."/>
            <person name="Rusch D."/>
            <person name="Podicherti R."/>
            <person name="Tsui H.-C.T."/>
            <person name="Winkler M.E."/>
        </authorList>
    </citation>
    <scope>NUCLEOTIDE SEQUENCE</scope>
</reference>
<dbReference type="NCBIfam" id="TIGR01770">
    <property type="entry name" value="NDH_I_N"/>
    <property type="match status" value="1"/>
</dbReference>
<feature type="transmembrane region" description="Helical" evidence="5">
    <location>
        <begin position="285"/>
        <end position="303"/>
    </location>
</feature>
<feature type="transmembrane region" description="Helical" evidence="5">
    <location>
        <begin position="116"/>
        <end position="133"/>
    </location>
</feature>
<evidence type="ECO:0000256" key="5">
    <source>
        <dbReference type="SAM" id="Phobius"/>
    </source>
</evidence>
<feature type="transmembrane region" description="Helical" evidence="5">
    <location>
        <begin position="170"/>
        <end position="191"/>
    </location>
</feature>
<evidence type="ECO:0000256" key="3">
    <source>
        <dbReference type="ARBA" id="ARBA00022989"/>
    </source>
</evidence>
<name>A0A381P631_9ZZZZ</name>
<feature type="transmembrane region" description="Helical" evidence="5">
    <location>
        <begin position="20"/>
        <end position="40"/>
    </location>
</feature>
<feature type="transmembrane region" description="Helical" evidence="5">
    <location>
        <begin position="310"/>
        <end position="334"/>
    </location>
</feature>
<gene>
    <name evidence="7" type="ORF">METZ01_LOCUS15164</name>
</gene>
<dbReference type="GO" id="GO:0016020">
    <property type="term" value="C:membrane"/>
    <property type="evidence" value="ECO:0007669"/>
    <property type="project" value="UniProtKB-SubCell"/>
</dbReference>
<dbReference type="PRINTS" id="PR01434">
    <property type="entry name" value="NADHDHGNASE5"/>
</dbReference>
<feature type="transmembrane region" description="Helical" evidence="5">
    <location>
        <begin position="377"/>
        <end position="403"/>
    </location>
</feature>
<evidence type="ECO:0000313" key="7">
    <source>
        <dbReference type="EMBL" id="SUZ62310.1"/>
    </source>
</evidence>
<keyword evidence="4 5" id="KW-0472">Membrane</keyword>
<feature type="transmembrane region" description="Helical" evidence="5">
    <location>
        <begin position="423"/>
        <end position="443"/>
    </location>
</feature>
<accession>A0A381P631</accession>
<dbReference type="AlphaFoldDB" id="A0A381P631"/>
<feature type="transmembrane region" description="Helical" evidence="5">
    <location>
        <begin position="47"/>
        <end position="67"/>
    </location>
</feature>
<protein>
    <recommendedName>
        <fullName evidence="6">NADH:quinone oxidoreductase/Mrp antiporter transmembrane domain-containing protein</fullName>
    </recommendedName>
</protein>
<comment type="subcellular location">
    <subcellularLocation>
        <location evidence="1">Membrane</location>
        <topology evidence="1">Multi-pass membrane protein</topology>
    </subcellularLocation>
</comment>
<dbReference type="InterPro" id="IPR010096">
    <property type="entry name" value="NADH-Q_OxRdtase_suN/2"/>
</dbReference>
<evidence type="ECO:0000256" key="4">
    <source>
        <dbReference type="ARBA" id="ARBA00023136"/>
    </source>
</evidence>
<organism evidence="7">
    <name type="scientific">marine metagenome</name>
    <dbReference type="NCBI Taxonomy" id="408172"/>
    <lineage>
        <taxon>unclassified sequences</taxon>
        <taxon>metagenomes</taxon>
        <taxon>ecological metagenomes</taxon>
    </lineage>
</organism>
<feature type="transmembrane region" description="Helical" evidence="5">
    <location>
        <begin position="87"/>
        <end position="109"/>
    </location>
</feature>
<feature type="transmembrane region" description="Helical" evidence="5">
    <location>
        <begin position="139"/>
        <end position="158"/>
    </location>
</feature>
<dbReference type="GO" id="GO:0008137">
    <property type="term" value="F:NADH dehydrogenase (ubiquinone) activity"/>
    <property type="evidence" value="ECO:0007669"/>
    <property type="project" value="InterPro"/>
</dbReference>
<dbReference type="EMBL" id="UINC01000861">
    <property type="protein sequence ID" value="SUZ62310.1"/>
    <property type="molecule type" value="Genomic_DNA"/>
</dbReference>
<feature type="transmembrane region" description="Helical" evidence="5">
    <location>
        <begin position="211"/>
        <end position="229"/>
    </location>
</feature>
<evidence type="ECO:0000259" key="6">
    <source>
        <dbReference type="Pfam" id="PF00361"/>
    </source>
</evidence>
<keyword evidence="3 5" id="KW-1133">Transmembrane helix</keyword>